<dbReference type="EMBL" id="PDLM01000002">
    <property type="protein sequence ID" value="RDW85137.1"/>
    <property type="molecule type" value="Genomic_DNA"/>
</dbReference>
<keyword evidence="4" id="KW-1133">Transmembrane helix</keyword>
<keyword evidence="4" id="KW-0472">Membrane</keyword>
<evidence type="ECO:0000256" key="2">
    <source>
        <dbReference type="ARBA" id="ARBA00022827"/>
    </source>
</evidence>
<dbReference type="PANTHER" id="PTHR46720:SF3">
    <property type="entry name" value="FAD-BINDING DOMAIN-CONTAINING PROTEIN-RELATED"/>
    <property type="match status" value="1"/>
</dbReference>
<evidence type="ECO:0000256" key="3">
    <source>
        <dbReference type="ARBA" id="ARBA00023002"/>
    </source>
</evidence>
<accession>A0A3D8SFL9</accession>
<reference evidence="6 7" key="1">
    <citation type="journal article" date="2018" name="IMA Fungus">
        <title>IMA Genome-F 9: Draft genome sequence of Annulohypoxylon stygium, Aspergillus mulundensis, Berkeleyomyces basicola (syn. Thielaviopsis basicola), Ceratocystis smalleyi, two Cercospora beticola strains, Coleophoma cylindrospora, Fusarium fracticaudum, Phialophora cf. hyalina, and Morchella septimelata.</title>
        <authorList>
            <person name="Wingfield B.D."/>
            <person name="Bills G.F."/>
            <person name="Dong Y."/>
            <person name="Huang W."/>
            <person name="Nel W.J."/>
            <person name="Swalarsk-Parry B.S."/>
            <person name="Vaghefi N."/>
            <person name="Wilken P.M."/>
            <person name="An Z."/>
            <person name="de Beer Z.W."/>
            <person name="De Vos L."/>
            <person name="Chen L."/>
            <person name="Duong T.A."/>
            <person name="Gao Y."/>
            <person name="Hammerbacher A."/>
            <person name="Kikkert J.R."/>
            <person name="Li Y."/>
            <person name="Li H."/>
            <person name="Li K."/>
            <person name="Li Q."/>
            <person name="Liu X."/>
            <person name="Ma X."/>
            <person name="Naidoo K."/>
            <person name="Pethybridge S.J."/>
            <person name="Sun J."/>
            <person name="Steenkamp E.T."/>
            <person name="van der Nest M.A."/>
            <person name="van Wyk S."/>
            <person name="Wingfield M.J."/>
            <person name="Xiong C."/>
            <person name="Yue Q."/>
            <person name="Zhang X."/>
        </authorList>
    </citation>
    <scope>NUCLEOTIDE SEQUENCE [LARGE SCALE GENOMIC DNA]</scope>
    <source>
        <strain evidence="6 7">BP6252</strain>
    </source>
</reference>
<dbReference type="InterPro" id="IPR036188">
    <property type="entry name" value="FAD/NAD-bd_sf"/>
</dbReference>
<protein>
    <recommendedName>
        <fullName evidence="5">FAD-binding domain-containing protein</fullName>
    </recommendedName>
</protein>
<evidence type="ECO:0000259" key="5">
    <source>
        <dbReference type="Pfam" id="PF01494"/>
    </source>
</evidence>
<dbReference type="GO" id="GO:0044550">
    <property type="term" value="P:secondary metabolite biosynthetic process"/>
    <property type="evidence" value="ECO:0007669"/>
    <property type="project" value="TreeGrafter"/>
</dbReference>
<keyword evidence="7" id="KW-1185">Reference proteome</keyword>
<evidence type="ECO:0000256" key="1">
    <source>
        <dbReference type="ARBA" id="ARBA00022630"/>
    </source>
</evidence>
<dbReference type="OrthoDB" id="417877at2759"/>
<keyword evidence="2" id="KW-0274">FAD</keyword>
<evidence type="ECO:0000256" key="4">
    <source>
        <dbReference type="SAM" id="Phobius"/>
    </source>
</evidence>
<dbReference type="Proteomes" id="UP000256645">
    <property type="component" value="Unassembled WGS sequence"/>
</dbReference>
<keyword evidence="4" id="KW-0812">Transmembrane</keyword>
<keyword evidence="1" id="KW-0285">Flavoprotein</keyword>
<dbReference type="PANTHER" id="PTHR46720">
    <property type="entry name" value="HYDROXYLASE, PUTATIVE (AFU_ORTHOLOGUE AFUA_3G01460)-RELATED"/>
    <property type="match status" value="1"/>
</dbReference>
<dbReference type="SUPFAM" id="SSF51905">
    <property type="entry name" value="FAD/NAD(P)-binding domain"/>
    <property type="match status" value="1"/>
</dbReference>
<name>A0A3D8SFL9_9HELO</name>
<dbReference type="GO" id="GO:0071949">
    <property type="term" value="F:FAD binding"/>
    <property type="evidence" value="ECO:0007669"/>
    <property type="project" value="InterPro"/>
</dbReference>
<evidence type="ECO:0000313" key="7">
    <source>
        <dbReference type="Proteomes" id="UP000256645"/>
    </source>
</evidence>
<organism evidence="6 7">
    <name type="scientific">Coleophoma cylindrospora</name>
    <dbReference type="NCBI Taxonomy" id="1849047"/>
    <lineage>
        <taxon>Eukaryota</taxon>
        <taxon>Fungi</taxon>
        <taxon>Dikarya</taxon>
        <taxon>Ascomycota</taxon>
        <taxon>Pezizomycotina</taxon>
        <taxon>Leotiomycetes</taxon>
        <taxon>Helotiales</taxon>
        <taxon>Dermateaceae</taxon>
        <taxon>Coleophoma</taxon>
    </lineage>
</organism>
<comment type="caution">
    <text evidence="6">The sequence shown here is derived from an EMBL/GenBank/DDBJ whole genome shotgun (WGS) entry which is preliminary data.</text>
</comment>
<feature type="transmembrane region" description="Helical" evidence="4">
    <location>
        <begin position="35"/>
        <end position="54"/>
    </location>
</feature>
<dbReference type="InterPro" id="IPR051104">
    <property type="entry name" value="FAD_monoxygenase"/>
</dbReference>
<keyword evidence="3" id="KW-0560">Oxidoreductase</keyword>
<dbReference type="AlphaFoldDB" id="A0A3D8SFL9"/>
<feature type="domain" description="FAD-binding" evidence="5">
    <location>
        <begin position="37"/>
        <end position="394"/>
    </location>
</feature>
<dbReference type="SUPFAM" id="SSF54373">
    <property type="entry name" value="FAD-linked reductases, C-terminal domain"/>
    <property type="match status" value="1"/>
</dbReference>
<dbReference type="InterPro" id="IPR002938">
    <property type="entry name" value="FAD-bd"/>
</dbReference>
<dbReference type="PRINTS" id="PR00420">
    <property type="entry name" value="RNGMNOXGNASE"/>
</dbReference>
<dbReference type="GO" id="GO:0016491">
    <property type="term" value="F:oxidoreductase activity"/>
    <property type="evidence" value="ECO:0007669"/>
    <property type="project" value="UniProtKB-KW"/>
</dbReference>
<dbReference type="Gene3D" id="3.50.50.60">
    <property type="entry name" value="FAD/NAD(P)-binding domain"/>
    <property type="match status" value="1"/>
</dbReference>
<dbReference type="Pfam" id="PF01494">
    <property type="entry name" value="FAD_binding_3"/>
    <property type="match status" value="1"/>
</dbReference>
<gene>
    <name evidence="6" type="ORF">BP6252_02727</name>
</gene>
<sequence>MDSIWDRIRRLFSEPTKSEAGVSPDQNLNDKEAPLSIAIIGSGIGGLSLAIGLLKHNVPFTLYESAAAFSAIGAGVGLGPNALRAMDMIEPRLRKLYDGISTGNTSPEKINDMFDGMMAEPGLGENSGWHGAPVTSPHFTRTSAHRMGLLDIMKSLIPAEMVKFSKRVVDVEQKGEKVFVTFADGETIQVDTVIGCDGIKGRTRKAVLGSRYPDEVHAKYSGVYVYRCLLPMEEAQKLLGPLAGDAKMFMDNGRNLAMYPVEQLKTVNVVWFILDKGTWNSEENTEEVSREYMLSDVEGSDPRLIKFLDFAKPLKWALFHHKYTSTYYSSQICLLGDNAHATTPHQAAGAGQAIEDALLLSSILPLVKKSSQLPKAFQIYEDIRRPRAQKVVDTSEETGRIYMFQDPTIGSDMQKLMVTANERLPWIWLHDLEKDVRTAKERFLAEANSSN</sequence>
<proteinExistence type="predicted"/>
<evidence type="ECO:0000313" key="6">
    <source>
        <dbReference type="EMBL" id="RDW85137.1"/>
    </source>
</evidence>
<dbReference type="STRING" id="1849047.A0A3D8SFL9"/>